<feature type="domain" description="Solute-binding protein family 3/N-terminal" evidence="3">
    <location>
        <begin position="31"/>
        <end position="248"/>
    </location>
</feature>
<accession>A0ABQ5YD24</accession>
<evidence type="ECO:0000313" key="4">
    <source>
        <dbReference type="EMBL" id="GLR12699.1"/>
    </source>
</evidence>
<gene>
    <name evidence="4" type="ORF">GCM10007907_14890</name>
</gene>
<evidence type="ECO:0000256" key="2">
    <source>
        <dbReference type="SAM" id="SignalP"/>
    </source>
</evidence>
<keyword evidence="1 2" id="KW-0732">Signal</keyword>
<keyword evidence="5" id="KW-1185">Reference proteome</keyword>
<organism evidence="4 5">
    <name type="scientific">Chitinimonas prasina</name>
    <dbReference type="NCBI Taxonomy" id="1434937"/>
    <lineage>
        <taxon>Bacteria</taxon>
        <taxon>Pseudomonadati</taxon>
        <taxon>Pseudomonadota</taxon>
        <taxon>Betaproteobacteria</taxon>
        <taxon>Neisseriales</taxon>
        <taxon>Chitinibacteraceae</taxon>
        <taxon>Chitinimonas</taxon>
    </lineage>
</organism>
<dbReference type="Pfam" id="PF00497">
    <property type="entry name" value="SBP_bac_3"/>
    <property type="match status" value="1"/>
</dbReference>
<feature type="signal peptide" evidence="2">
    <location>
        <begin position="1"/>
        <end position="24"/>
    </location>
</feature>
<proteinExistence type="predicted"/>
<sequence length="250" mass="26984">MIKIFSRWKPGSALLLLLSVGAQAGPPLPLVTGTDYPPFADTAMPGGGIAVRVVRAAFERMGETPRIDVLPWKRGYVMALGGQYLATFPYIHTPERELEFHYSEPIFKGGSYLYTLPGKQFDLGNPDALKGRSLCVPHGWGSPAQSSVTAAVNQGEFRLERPADLAGCMRMVAAGRVDGFTALEALMSKVSEEVALAGRFERAAEPVQVVELALIAPRNNPGSAALLARFNQGLKLLKADGSYKRLLEGR</sequence>
<dbReference type="Gene3D" id="3.40.190.10">
    <property type="entry name" value="Periplasmic binding protein-like II"/>
    <property type="match status" value="2"/>
</dbReference>
<evidence type="ECO:0000313" key="5">
    <source>
        <dbReference type="Proteomes" id="UP001156706"/>
    </source>
</evidence>
<dbReference type="EMBL" id="BSOG01000002">
    <property type="protein sequence ID" value="GLR12699.1"/>
    <property type="molecule type" value="Genomic_DNA"/>
</dbReference>
<name>A0ABQ5YD24_9NEIS</name>
<dbReference type="Proteomes" id="UP001156706">
    <property type="component" value="Unassembled WGS sequence"/>
</dbReference>
<feature type="chain" id="PRO_5046732511" evidence="2">
    <location>
        <begin position="25"/>
        <end position="250"/>
    </location>
</feature>
<dbReference type="PANTHER" id="PTHR35936:SF25">
    <property type="entry name" value="ABC TRANSPORTER SUBSTRATE-BINDING PROTEIN"/>
    <property type="match status" value="1"/>
</dbReference>
<dbReference type="InterPro" id="IPR001638">
    <property type="entry name" value="Solute-binding_3/MltF_N"/>
</dbReference>
<protein>
    <submittedName>
        <fullName evidence="4">ABC transporter substrate-binding protein</fullName>
    </submittedName>
</protein>
<dbReference type="RefSeq" id="WP_284195838.1">
    <property type="nucleotide sequence ID" value="NZ_BSOG01000002.1"/>
</dbReference>
<reference evidence="5" key="1">
    <citation type="journal article" date="2019" name="Int. J. Syst. Evol. Microbiol.">
        <title>The Global Catalogue of Microorganisms (GCM) 10K type strain sequencing project: providing services to taxonomists for standard genome sequencing and annotation.</title>
        <authorList>
            <consortium name="The Broad Institute Genomics Platform"/>
            <consortium name="The Broad Institute Genome Sequencing Center for Infectious Disease"/>
            <person name="Wu L."/>
            <person name="Ma J."/>
        </authorList>
    </citation>
    <scope>NUCLEOTIDE SEQUENCE [LARGE SCALE GENOMIC DNA]</scope>
    <source>
        <strain evidence="5">NBRC 110044</strain>
    </source>
</reference>
<dbReference type="PANTHER" id="PTHR35936">
    <property type="entry name" value="MEMBRANE-BOUND LYTIC MUREIN TRANSGLYCOSYLASE F"/>
    <property type="match status" value="1"/>
</dbReference>
<evidence type="ECO:0000256" key="1">
    <source>
        <dbReference type="ARBA" id="ARBA00022729"/>
    </source>
</evidence>
<dbReference type="SUPFAM" id="SSF53850">
    <property type="entry name" value="Periplasmic binding protein-like II"/>
    <property type="match status" value="1"/>
</dbReference>
<comment type="caution">
    <text evidence="4">The sequence shown here is derived from an EMBL/GenBank/DDBJ whole genome shotgun (WGS) entry which is preliminary data.</text>
</comment>
<evidence type="ECO:0000259" key="3">
    <source>
        <dbReference type="Pfam" id="PF00497"/>
    </source>
</evidence>